<accession>A0A1M7KF08</accession>
<dbReference type="GO" id="GO:0004553">
    <property type="term" value="F:hydrolase activity, hydrolyzing O-glycosyl compounds"/>
    <property type="evidence" value="ECO:0007669"/>
    <property type="project" value="InterPro"/>
</dbReference>
<keyword evidence="2 4" id="KW-0378">Hydrolase</keyword>
<dbReference type="RefSeq" id="WP_072951138.1">
    <property type="nucleotide sequence ID" value="NZ_FRCT01000008.1"/>
</dbReference>
<keyword evidence="3" id="KW-0119">Carbohydrate metabolism</keyword>
<dbReference type="Gene3D" id="2.60.40.10">
    <property type="entry name" value="Immunoglobulins"/>
    <property type="match status" value="1"/>
</dbReference>
<keyword evidence="4" id="KW-0326">Glycosidase</keyword>
<dbReference type="InterPro" id="IPR019800">
    <property type="entry name" value="Glyco_hydro_3_AS"/>
</dbReference>
<dbReference type="OrthoDB" id="98455at2"/>
<gene>
    <name evidence="6" type="ORF">SAMN04487860_10899</name>
</gene>
<dbReference type="InterPro" id="IPR026891">
    <property type="entry name" value="Fn3-like"/>
</dbReference>
<dbReference type="PANTHER" id="PTHR42715">
    <property type="entry name" value="BETA-GLUCOSIDASE"/>
    <property type="match status" value="1"/>
</dbReference>
<organism evidence="6 7">
    <name type="scientific">Ruminococcus flavefaciens</name>
    <dbReference type="NCBI Taxonomy" id="1265"/>
    <lineage>
        <taxon>Bacteria</taxon>
        <taxon>Bacillati</taxon>
        <taxon>Bacillota</taxon>
        <taxon>Clostridia</taxon>
        <taxon>Eubacteriales</taxon>
        <taxon>Oscillospiraceae</taxon>
        <taxon>Ruminococcus</taxon>
    </lineage>
</organism>
<dbReference type="PRINTS" id="PR00133">
    <property type="entry name" value="GLHYDRLASE3"/>
</dbReference>
<dbReference type="Gene3D" id="3.20.20.300">
    <property type="entry name" value="Glycoside hydrolase, family 3, N-terminal domain"/>
    <property type="match status" value="1"/>
</dbReference>
<dbReference type="Pfam" id="PF14310">
    <property type="entry name" value="Fn3-like"/>
    <property type="match status" value="1"/>
</dbReference>
<dbReference type="Pfam" id="PF01915">
    <property type="entry name" value="Glyco_hydro_3_C"/>
    <property type="match status" value="1"/>
</dbReference>
<protein>
    <submittedName>
        <fullName evidence="6">Beta-glucosidase</fullName>
    </submittedName>
</protein>
<dbReference type="SUPFAM" id="SSF51445">
    <property type="entry name" value="(Trans)glycosidases"/>
    <property type="match status" value="1"/>
</dbReference>
<name>A0A1M7KF08_RUMFL</name>
<dbReference type="InterPro" id="IPR001764">
    <property type="entry name" value="Glyco_hydro_3_N"/>
</dbReference>
<proteinExistence type="inferred from homology"/>
<dbReference type="InterPro" id="IPR017853">
    <property type="entry name" value="GH"/>
</dbReference>
<evidence type="ECO:0000256" key="1">
    <source>
        <dbReference type="ARBA" id="ARBA00005336"/>
    </source>
</evidence>
<dbReference type="Proteomes" id="UP000184394">
    <property type="component" value="Unassembled WGS sequence"/>
</dbReference>
<evidence type="ECO:0000256" key="4">
    <source>
        <dbReference type="RuleBase" id="RU361161"/>
    </source>
</evidence>
<evidence type="ECO:0000259" key="5">
    <source>
        <dbReference type="SMART" id="SM01217"/>
    </source>
</evidence>
<dbReference type="InterPro" id="IPR002772">
    <property type="entry name" value="Glyco_hydro_3_C"/>
</dbReference>
<evidence type="ECO:0000256" key="3">
    <source>
        <dbReference type="ARBA" id="ARBA00023277"/>
    </source>
</evidence>
<sequence>MELTTDEQIRMVNGQSFFGMGELPHKGVPRIQMLDGGTGLNFEQLFGDIMEKAERPEKGTAVFRKVLENFYQPDLLDTKEEVGLYNWLCEQLRAIIPEMTAPGCYPPGMLLGATWDPETVYQVGLALGHEARAYGVHVLLGTPNINLHRDLRAGRLFEGYSEDPYLITKLAPELVKGVQSQEVAANVKHFAANNQETNRQGINEIISERALYELYLPGFEACVKAGCATVMAAYNKINGTACTENKWLLTELLRDDWSFEGLVMSDWGAVYDPAAAVNAGCDVNMPGPVSPEPLGKAISDGTLEPEKLAISAERAAALARKYALPPTGHIDMEMTDHAAYKAAAEGIVMLKNSPCFADSEKKCCPLSVSSKIAIMGSNGGKLLSCGEGSACVRTNRATDLCTELRRHFADVRLGLYDEADTVIYVLNIAGQEGNDRKTLCIDNEEIQRICELSGYADKHYMRSVLILNTSGPVTGSVFDLWDAVFWVSLPGMQGAAAIADILCGNVSPSGRLPLSFPYSEDHMPTYLNFSGDGMTVNYGEGVFVGYRYYVTRRCRNTEADYARFCFGCGLSYSTFEVHDLRVESGDIENGLELTADVKNTGEVAGKTVVQVYVHDPVSTLTKPVCQLCAFQKVYIEPYQTVTVHLHVDRRSFESWDPDLHAWTLEDGEYVLKATVEDANAIDWSDPFGIILRYDGESPYSWGEHTSVKEIYEDHELKPALYRFIQAHSLSWETVLSTYQYTAMDSIGKLLNNMGCSDKAYDEFIGTLRQMRHLKR</sequence>
<comment type="similarity">
    <text evidence="1 4">Belongs to the glycosyl hydrolase 3 family.</text>
</comment>
<evidence type="ECO:0000256" key="2">
    <source>
        <dbReference type="ARBA" id="ARBA00022801"/>
    </source>
</evidence>
<feature type="domain" description="Fibronectin type III-like" evidence="5">
    <location>
        <begin position="607"/>
        <end position="677"/>
    </location>
</feature>
<dbReference type="AlphaFoldDB" id="A0A1M7KF08"/>
<dbReference type="InterPro" id="IPR050288">
    <property type="entry name" value="Cellulose_deg_GH3"/>
</dbReference>
<dbReference type="InterPro" id="IPR036881">
    <property type="entry name" value="Glyco_hydro_3_C_sf"/>
</dbReference>
<evidence type="ECO:0000313" key="7">
    <source>
        <dbReference type="Proteomes" id="UP000184394"/>
    </source>
</evidence>
<dbReference type="Pfam" id="PF00933">
    <property type="entry name" value="Glyco_hydro_3"/>
    <property type="match status" value="1"/>
</dbReference>
<dbReference type="InterPro" id="IPR036962">
    <property type="entry name" value="Glyco_hydro_3_N_sf"/>
</dbReference>
<dbReference type="SUPFAM" id="SSF52279">
    <property type="entry name" value="Beta-D-glucan exohydrolase, C-terminal domain"/>
    <property type="match status" value="1"/>
</dbReference>
<dbReference type="InterPro" id="IPR013783">
    <property type="entry name" value="Ig-like_fold"/>
</dbReference>
<dbReference type="SMART" id="SM01217">
    <property type="entry name" value="Fn3_like"/>
    <property type="match status" value="1"/>
</dbReference>
<reference evidence="6 7" key="1">
    <citation type="submission" date="2016-11" db="EMBL/GenBank/DDBJ databases">
        <authorList>
            <person name="Jaros S."/>
            <person name="Januszkiewicz K."/>
            <person name="Wedrychowicz H."/>
        </authorList>
    </citation>
    <scope>NUCLEOTIDE SEQUENCE [LARGE SCALE GENOMIC DNA]</scope>
    <source>
        <strain evidence="6 7">Y1</strain>
    </source>
</reference>
<dbReference type="Gene3D" id="3.40.50.1700">
    <property type="entry name" value="Glycoside hydrolase family 3 C-terminal domain"/>
    <property type="match status" value="2"/>
</dbReference>
<dbReference type="PROSITE" id="PS00775">
    <property type="entry name" value="GLYCOSYL_HYDROL_F3"/>
    <property type="match status" value="1"/>
</dbReference>
<dbReference type="GO" id="GO:0005975">
    <property type="term" value="P:carbohydrate metabolic process"/>
    <property type="evidence" value="ECO:0007669"/>
    <property type="project" value="InterPro"/>
</dbReference>
<dbReference type="EMBL" id="FRCT01000008">
    <property type="protein sequence ID" value="SHM63902.1"/>
    <property type="molecule type" value="Genomic_DNA"/>
</dbReference>
<dbReference type="PANTHER" id="PTHR42715:SF10">
    <property type="entry name" value="BETA-GLUCOSIDASE"/>
    <property type="match status" value="1"/>
</dbReference>
<evidence type="ECO:0000313" key="6">
    <source>
        <dbReference type="EMBL" id="SHM63902.1"/>
    </source>
</evidence>